<dbReference type="InterPro" id="IPR036162">
    <property type="entry name" value="Resolvase-like_N_sf"/>
</dbReference>
<dbReference type="InterPro" id="IPR006120">
    <property type="entry name" value="Resolvase_HTH_dom"/>
</dbReference>
<accession>A0A940DRY8</accession>
<dbReference type="Gene3D" id="3.40.50.1390">
    <property type="entry name" value="Resolvase, N-terminal catalytic domain"/>
    <property type="match status" value="1"/>
</dbReference>
<feature type="domain" description="Resolvase/invertase-type recombinase catalytic" evidence="1">
    <location>
        <begin position="4"/>
        <end position="156"/>
    </location>
</feature>
<reference evidence="2" key="1">
    <citation type="submission" date="2020-10" db="EMBL/GenBank/DDBJ databases">
        <authorList>
            <person name="Gilroy R."/>
        </authorList>
    </citation>
    <scope>NUCLEOTIDE SEQUENCE</scope>
    <source>
        <strain evidence="2">G3-8215</strain>
    </source>
</reference>
<protein>
    <submittedName>
        <fullName evidence="2">Recombinase family protein</fullName>
    </submittedName>
</protein>
<dbReference type="InterPro" id="IPR050639">
    <property type="entry name" value="SSR_resolvase"/>
</dbReference>
<dbReference type="SUPFAM" id="SSF53041">
    <property type="entry name" value="Resolvase-like"/>
    <property type="match status" value="1"/>
</dbReference>
<dbReference type="Pfam" id="PF02796">
    <property type="entry name" value="HTH_7"/>
    <property type="match status" value="1"/>
</dbReference>
<dbReference type="PANTHER" id="PTHR30461:SF19">
    <property type="entry name" value="SITE-SPECIFIC RECOMBINASE RESOLVASE FAMILY"/>
    <property type="match status" value="1"/>
</dbReference>
<dbReference type="Gene3D" id="1.10.10.60">
    <property type="entry name" value="Homeodomain-like"/>
    <property type="match status" value="1"/>
</dbReference>
<dbReference type="GO" id="GO:0000150">
    <property type="term" value="F:DNA strand exchange activity"/>
    <property type="evidence" value="ECO:0007669"/>
    <property type="project" value="InterPro"/>
</dbReference>
<dbReference type="Pfam" id="PF00239">
    <property type="entry name" value="Resolvase"/>
    <property type="match status" value="1"/>
</dbReference>
<reference evidence="2" key="2">
    <citation type="journal article" date="2021" name="PeerJ">
        <title>Extensive microbial diversity within the chicken gut microbiome revealed by metagenomics and culture.</title>
        <authorList>
            <person name="Gilroy R."/>
            <person name="Ravi A."/>
            <person name="Getino M."/>
            <person name="Pursley I."/>
            <person name="Horton D.L."/>
            <person name="Alikhan N.F."/>
            <person name="Baker D."/>
            <person name="Gharbi K."/>
            <person name="Hall N."/>
            <person name="Watson M."/>
            <person name="Adriaenssens E.M."/>
            <person name="Foster-Nyarko E."/>
            <person name="Jarju S."/>
            <person name="Secka A."/>
            <person name="Antonio M."/>
            <person name="Oren A."/>
            <person name="Chaudhuri R.R."/>
            <person name="La Ragione R."/>
            <person name="Hildebrand F."/>
            <person name="Pallen M.J."/>
        </authorList>
    </citation>
    <scope>NUCLEOTIDE SEQUENCE</scope>
    <source>
        <strain evidence="2">G3-8215</strain>
    </source>
</reference>
<evidence type="ECO:0000313" key="3">
    <source>
        <dbReference type="Proteomes" id="UP000725002"/>
    </source>
</evidence>
<dbReference type="SMART" id="SM00857">
    <property type="entry name" value="Resolvase"/>
    <property type="match status" value="1"/>
</dbReference>
<dbReference type="PROSITE" id="PS51736">
    <property type="entry name" value="RECOMBINASES_3"/>
    <property type="match status" value="1"/>
</dbReference>
<dbReference type="CDD" id="cd03768">
    <property type="entry name" value="SR_ResInv"/>
    <property type="match status" value="1"/>
</dbReference>
<organism evidence="2 3">
    <name type="scientific">Candidatus Cryptobacteroides avicola</name>
    <dbReference type="NCBI Taxonomy" id="2840757"/>
    <lineage>
        <taxon>Bacteria</taxon>
        <taxon>Pseudomonadati</taxon>
        <taxon>Bacteroidota</taxon>
        <taxon>Bacteroidia</taxon>
        <taxon>Bacteroidales</taxon>
        <taxon>Candidatus Cryptobacteroides</taxon>
    </lineage>
</organism>
<comment type="caution">
    <text evidence="2">The sequence shown here is derived from an EMBL/GenBank/DDBJ whole genome shotgun (WGS) entry which is preliminary data.</text>
</comment>
<sequence length="221" mass="25141">MNRTSIIYGRVSSESDRQSTDRQIYSLSRLIEANRDILVHEPFTEHISGATRNCDRPVLTQCLEYARENKVDIIYFSSLDRMGRAIWQVLETVKFCLDHRINCYFQKEQMSLYLDDGTENPFLAIFISVISTCAAIERDSIKFRLNDARSKKIAEAKASGKTLAAVGFGRPRGSIKTAEKKSIEYAGVLRSLRKGKSIRDTAKICNVSVSTVKRLKKEFDI</sequence>
<dbReference type="EMBL" id="JADILV010000041">
    <property type="protein sequence ID" value="MBO8483662.1"/>
    <property type="molecule type" value="Genomic_DNA"/>
</dbReference>
<evidence type="ECO:0000259" key="1">
    <source>
        <dbReference type="PROSITE" id="PS51736"/>
    </source>
</evidence>
<dbReference type="GO" id="GO:0003677">
    <property type="term" value="F:DNA binding"/>
    <property type="evidence" value="ECO:0007669"/>
    <property type="project" value="InterPro"/>
</dbReference>
<dbReference type="PANTHER" id="PTHR30461">
    <property type="entry name" value="DNA-INVERTASE FROM LAMBDOID PROPHAGE"/>
    <property type="match status" value="1"/>
</dbReference>
<dbReference type="Proteomes" id="UP000725002">
    <property type="component" value="Unassembled WGS sequence"/>
</dbReference>
<evidence type="ECO:0000313" key="2">
    <source>
        <dbReference type="EMBL" id="MBO8483662.1"/>
    </source>
</evidence>
<gene>
    <name evidence="2" type="ORF">IAB75_06060</name>
</gene>
<dbReference type="AlphaFoldDB" id="A0A940DRY8"/>
<proteinExistence type="predicted"/>
<name>A0A940DRY8_9BACT</name>
<dbReference type="InterPro" id="IPR006119">
    <property type="entry name" value="Resolv_N"/>
</dbReference>